<keyword evidence="2" id="KW-1185">Reference proteome</keyword>
<sequence>NTNIWYPVPITEQEANTLKNENTIKKEELIAIINLKIRNLNNAEEIVDEENII</sequence>
<gene>
    <name evidence="1" type="ORF">RPERSI_LOCUS24707</name>
</gene>
<evidence type="ECO:0000313" key="2">
    <source>
        <dbReference type="Proteomes" id="UP000789920"/>
    </source>
</evidence>
<protein>
    <submittedName>
        <fullName evidence="1">17658_t:CDS:1</fullName>
    </submittedName>
</protein>
<accession>A0ACA9RY83</accession>
<comment type="caution">
    <text evidence="1">The sequence shown here is derived from an EMBL/GenBank/DDBJ whole genome shotgun (WGS) entry which is preliminary data.</text>
</comment>
<feature type="non-terminal residue" evidence="1">
    <location>
        <position position="1"/>
    </location>
</feature>
<dbReference type="EMBL" id="CAJVQC010079932">
    <property type="protein sequence ID" value="CAG8817547.1"/>
    <property type="molecule type" value="Genomic_DNA"/>
</dbReference>
<dbReference type="Proteomes" id="UP000789920">
    <property type="component" value="Unassembled WGS sequence"/>
</dbReference>
<reference evidence="1" key="1">
    <citation type="submission" date="2021-06" db="EMBL/GenBank/DDBJ databases">
        <authorList>
            <person name="Kallberg Y."/>
            <person name="Tangrot J."/>
            <person name="Rosling A."/>
        </authorList>
    </citation>
    <scope>NUCLEOTIDE SEQUENCE</scope>
    <source>
        <strain evidence="1">MA461A</strain>
    </source>
</reference>
<organism evidence="1 2">
    <name type="scientific">Racocetra persica</name>
    <dbReference type="NCBI Taxonomy" id="160502"/>
    <lineage>
        <taxon>Eukaryota</taxon>
        <taxon>Fungi</taxon>
        <taxon>Fungi incertae sedis</taxon>
        <taxon>Mucoromycota</taxon>
        <taxon>Glomeromycotina</taxon>
        <taxon>Glomeromycetes</taxon>
        <taxon>Diversisporales</taxon>
        <taxon>Gigasporaceae</taxon>
        <taxon>Racocetra</taxon>
    </lineage>
</organism>
<proteinExistence type="predicted"/>
<evidence type="ECO:0000313" key="1">
    <source>
        <dbReference type="EMBL" id="CAG8817547.1"/>
    </source>
</evidence>
<feature type="non-terminal residue" evidence="1">
    <location>
        <position position="53"/>
    </location>
</feature>
<name>A0ACA9RY83_9GLOM</name>